<reference evidence="1 2" key="1">
    <citation type="submission" date="2014-04" db="EMBL/GenBank/DDBJ databases">
        <authorList>
            <consortium name="DOE Joint Genome Institute"/>
            <person name="Kuo A."/>
            <person name="Kohler A."/>
            <person name="Jargeat P."/>
            <person name="Nagy L.G."/>
            <person name="Floudas D."/>
            <person name="Copeland A."/>
            <person name="Barry K.W."/>
            <person name="Cichocki N."/>
            <person name="Veneault-Fourrey C."/>
            <person name="LaButti K."/>
            <person name="Lindquist E.A."/>
            <person name="Lipzen A."/>
            <person name="Lundell T."/>
            <person name="Morin E."/>
            <person name="Murat C."/>
            <person name="Sun H."/>
            <person name="Tunlid A."/>
            <person name="Henrissat B."/>
            <person name="Grigoriev I.V."/>
            <person name="Hibbett D.S."/>
            <person name="Martin F."/>
            <person name="Nordberg H.P."/>
            <person name="Cantor M.N."/>
            <person name="Hua S.X."/>
        </authorList>
    </citation>
    <scope>NUCLEOTIDE SEQUENCE [LARGE SCALE GENOMIC DNA]</scope>
    <source>
        <strain evidence="1 2">Ve08.2h10</strain>
    </source>
</reference>
<organism evidence="1 2">
    <name type="scientific">Paxillus rubicundulus Ve08.2h10</name>
    <dbReference type="NCBI Taxonomy" id="930991"/>
    <lineage>
        <taxon>Eukaryota</taxon>
        <taxon>Fungi</taxon>
        <taxon>Dikarya</taxon>
        <taxon>Basidiomycota</taxon>
        <taxon>Agaricomycotina</taxon>
        <taxon>Agaricomycetes</taxon>
        <taxon>Agaricomycetidae</taxon>
        <taxon>Boletales</taxon>
        <taxon>Paxilineae</taxon>
        <taxon>Paxillaceae</taxon>
        <taxon>Paxillus</taxon>
    </lineage>
</organism>
<keyword evidence="2" id="KW-1185">Reference proteome</keyword>
<reference evidence="2" key="2">
    <citation type="submission" date="2015-01" db="EMBL/GenBank/DDBJ databases">
        <title>Evolutionary Origins and Diversification of the Mycorrhizal Mutualists.</title>
        <authorList>
            <consortium name="DOE Joint Genome Institute"/>
            <consortium name="Mycorrhizal Genomics Consortium"/>
            <person name="Kohler A."/>
            <person name="Kuo A."/>
            <person name="Nagy L.G."/>
            <person name="Floudas D."/>
            <person name="Copeland A."/>
            <person name="Barry K.W."/>
            <person name="Cichocki N."/>
            <person name="Veneault-Fourrey C."/>
            <person name="LaButti K."/>
            <person name="Lindquist E.A."/>
            <person name="Lipzen A."/>
            <person name="Lundell T."/>
            <person name="Morin E."/>
            <person name="Murat C."/>
            <person name="Riley R."/>
            <person name="Ohm R."/>
            <person name="Sun H."/>
            <person name="Tunlid A."/>
            <person name="Henrissat B."/>
            <person name="Grigoriev I.V."/>
            <person name="Hibbett D.S."/>
            <person name="Martin F."/>
        </authorList>
    </citation>
    <scope>NUCLEOTIDE SEQUENCE [LARGE SCALE GENOMIC DNA]</scope>
    <source>
        <strain evidence="2">Ve08.2h10</strain>
    </source>
</reference>
<sequence>PRLLNATVLVELCGLIYKTPSLFLDEIGDWLTIYYGQPISTTALHDNLCDIG</sequence>
<accession>A0A0D0DTN0</accession>
<evidence type="ECO:0000313" key="1">
    <source>
        <dbReference type="EMBL" id="KIK91956.1"/>
    </source>
</evidence>
<dbReference type="EMBL" id="KN825330">
    <property type="protein sequence ID" value="KIK91956.1"/>
    <property type="molecule type" value="Genomic_DNA"/>
</dbReference>
<name>A0A0D0DTN0_9AGAM</name>
<evidence type="ECO:0000313" key="2">
    <source>
        <dbReference type="Proteomes" id="UP000054538"/>
    </source>
</evidence>
<dbReference type="HOGENOM" id="CLU_3093057_0_0_1"/>
<dbReference type="AlphaFoldDB" id="A0A0D0DTN0"/>
<dbReference type="InParanoid" id="A0A0D0DTN0"/>
<proteinExistence type="predicted"/>
<feature type="non-terminal residue" evidence="1">
    <location>
        <position position="52"/>
    </location>
</feature>
<dbReference type="OrthoDB" id="2693013at2759"/>
<gene>
    <name evidence="1" type="ORF">PAXRUDRAFT_118521</name>
</gene>
<dbReference type="STRING" id="930991.A0A0D0DTN0"/>
<protein>
    <submittedName>
        <fullName evidence="1">Uncharacterized protein</fullName>
    </submittedName>
</protein>
<dbReference type="Proteomes" id="UP000054538">
    <property type="component" value="Unassembled WGS sequence"/>
</dbReference>
<feature type="non-terminal residue" evidence="1">
    <location>
        <position position="1"/>
    </location>
</feature>